<feature type="transmembrane region" description="Helical" evidence="15">
    <location>
        <begin position="424"/>
        <end position="448"/>
    </location>
</feature>
<evidence type="ECO:0000256" key="5">
    <source>
        <dbReference type="ARBA" id="ARBA00022496"/>
    </source>
</evidence>
<dbReference type="Pfam" id="PF07664">
    <property type="entry name" value="FeoB_C"/>
    <property type="match status" value="1"/>
</dbReference>
<evidence type="ECO:0000313" key="17">
    <source>
        <dbReference type="EMBL" id="MBV7389371.1"/>
    </source>
</evidence>
<evidence type="ECO:0000256" key="2">
    <source>
        <dbReference type="ARBA" id="ARBA00004651"/>
    </source>
</evidence>
<dbReference type="Pfam" id="PF02421">
    <property type="entry name" value="FeoB_N"/>
    <property type="match status" value="1"/>
</dbReference>
<dbReference type="InterPro" id="IPR011642">
    <property type="entry name" value="Gate_dom"/>
</dbReference>
<evidence type="ECO:0000256" key="1">
    <source>
        <dbReference type="ARBA" id="ARBA00003926"/>
    </source>
</evidence>
<dbReference type="NCBIfam" id="TIGR00437">
    <property type="entry name" value="feoB"/>
    <property type="match status" value="1"/>
</dbReference>
<comment type="similarity">
    <text evidence="15">Belongs to the TRAFAC class TrmE-Era-EngA-EngB-Septin-like GTPase superfamily. FeoB GTPase (TC 9.A.8) family.</text>
</comment>
<evidence type="ECO:0000256" key="9">
    <source>
        <dbReference type="ARBA" id="ARBA00023004"/>
    </source>
</evidence>
<sequence>MANLHVALAGNPNSGKTSAFNVLTGNNQFVGNWPGVTVERKGGVYKKNTDVTIDDLPGIYSLSPYTPEEVVARDYLLSGEPDVILNIVDGTNLERNLYLTTQLIETGIPTVVAVNMMDILEKSDKQINLEKLSYALGVPVIGISALKNRNVDKAVKEAIAAAKNKTEINYPQYDKRLEAALNEIETILGSTVEDKYARWYSVKLFERDSRASQALDLSTIQQKEIEETINITEKIIADDAESIVINERYNFISDLKTLCVVDDDQFKLSLSDKIDRIVTNRFLALPIFALVMWLIYYIAIQTVGAIGTDWVNDTLFGDIVPNFIETTLQSWQVAGWMQDLILNGIVAGIGAVLGFLPQLMVLFFCLALIEDCGYMARIAFVMDRFFRKFGLSGKSFIPMLIATGCGVPGVMASRTIENEKDRKMTVMLTTFMPCSAKLPIIALVAGAFFPNSSWVAPSAYFIGMSAIVLSGIALKKTRLFAGDPAPFIMELPVYHFPRIGNTIRYTYDHSKAFVKKAGTIIFVACILIWFTQTHNFMFQAVPEDQSILAVLGNLVAPIFAPLGFGNWKAAVAAITGLIAKENVIGTFGILYNQPSVSENGSQIWGALRGSYTPVGAYSFLVFNLLCAPCFAAMGAIRREMANGKWFAGAIAYQCGLAYAVSFVVYQFGHVFFEGGSIGIGFILAAVVLAIMLYFILKKPNKSNRPTVTIQHLDEVKEWQL</sequence>
<keyword evidence="4" id="KW-1003">Cell membrane</keyword>
<evidence type="ECO:0000256" key="10">
    <source>
        <dbReference type="ARBA" id="ARBA00023065"/>
    </source>
</evidence>
<protein>
    <recommendedName>
        <fullName evidence="13 14">Ferrous iron transport protein B</fullName>
    </recommendedName>
</protein>
<evidence type="ECO:0000256" key="3">
    <source>
        <dbReference type="ARBA" id="ARBA00022448"/>
    </source>
</evidence>
<organism evidence="17 18">
    <name type="scientific">Enterococcus alishanensis</name>
    <dbReference type="NCBI Taxonomy" id="1303817"/>
    <lineage>
        <taxon>Bacteria</taxon>
        <taxon>Bacillati</taxon>
        <taxon>Bacillota</taxon>
        <taxon>Bacilli</taxon>
        <taxon>Lactobacillales</taxon>
        <taxon>Enterococcaceae</taxon>
        <taxon>Enterococcus</taxon>
    </lineage>
</organism>
<keyword evidence="7" id="KW-0547">Nucleotide-binding</keyword>
<dbReference type="PANTHER" id="PTHR43185:SF1">
    <property type="entry name" value="FE(2+) TRANSPORTER FEOB"/>
    <property type="match status" value="1"/>
</dbReference>
<keyword evidence="9 15" id="KW-0408">Iron</keyword>
<keyword evidence="3 15" id="KW-0813">Transport</keyword>
<comment type="caution">
    <text evidence="17">The sequence shown here is derived from an EMBL/GenBank/DDBJ whole genome shotgun (WGS) entry which is preliminary data.</text>
</comment>
<comment type="subcellular location">
    <subcellularLocation>
        <location evidence="2 15">Cell membrane</location>
        <topology evidence="2 15">Multi-pass membrane protein</topology>
    </subcellularLocation>
</comment>
<feature type="transmembrane region" description="Helical" evidence="15">
    <location>
        <begin position="546"/>
        <end position="564"/>
    </location>
</feature>
<feature type="transmembrane region" description="Helical" evidence="15">
    <location>
        <begin position="645"/>
        <end position="665"/>
    </location>
</feature>
<evidence type="ECO:0000256" key="8">
    <source>
        <dbReference type="ARBA" id="ARBA00022989"/>
    </source>
</evidence>
<reference evidence="17 18" key="1">
    <citation type="submission" date="2021-06" db="EMBL/GenBank/DDBJ databases">
        <title>Enterococcus alishanensis sp. nov., a novel lactic acid bacterium isolated from fresh coffee beans.</title>
        <authorList>
            <person name="Chen Y.-S."/>
        </authorList>
    </citation>
    <scope>NUCLEOTIDE SEQUENCE [LARGE SCALE GENOMIC DNA]</scope>
    <source>
        <strain evidence="17 18">ALS3</strain>
    </source>
</reference>
<feature type="transmembrane region" description="Helical" evidence="15">
    <location>
        <begin position="389"/>
        <end position="412"/>
    </location>
</feature>
<keyword evidence="11 15" id="KW-0342">GTP-binding</keyword>
<dbReference type="EMBL" id="JAHUZB010000001">
    <property type="protein sequence ID" value="MBV7389371.1"/>
    <property type="molecule type" value="Genomic_DNA"/>
</dbReference>
<feature type="transmembrane region" description="Helical" evidence="15">
    <location>
        <begin position="340"/>
        <end position="369"/>
    </location>
</feature>
<dbReference type="InterPro" id="IPR011640">
    <property type="entry name" value="Fe2_transport_prot_B_C"/>
</dbReference>
<keyword evidence="5 15" id="KW-0410">Iron transport</keyword>
<evidence type="ECO:0000256" key="14">
    <source>
        <dbReference type="NCBIfam" id="TIGR00437"/>
    </source>
</evidence>
<evidence type="ECO:0000256" key="12">
    <source>
        <dbReference type="ARBA" id="ARBA00023136"/>
    </source>
</evidence>
<feature type="transmembrane region" description="Helical" evidence="15">
    <location>
        <begin position="611"/>
        <end position="633"/>
    </location>
</feature>
<keyword evidence="18" id="KW-1185">Reference proteome</keyword>
<feature type="transmembrane region" description="Helical" evidence="15">
    <location>
        <begin position="677"/>
        <end position="696"/>
    </location>
</feature>
<dbReference type="RefSeq" id="WP_218324436.1">
    <property type="nucleotide sequence ID" value="NZ_JAHUZB010000001.1"/>
</dbReference>
<feature type="transmembrane region" description="Helical" evidence="15">
    <location>
        <begin position="454"/>
        <end position="474"/>
    </location>
</feature>
<dbReference type="InterPro" id="IPR050860">
    <property type="entry name" value="FeoB_GTPase"/>
</dbReference>
<keyword evidence="10" id="KW-0406">Ion transport</keyword>
<gene>
    <name evidence="17" type="primary">feoB</name>
    <name evidence="17" type="ORF">KUA55_01665</name>
</gene>
<dbReference type="InterPro" id="IPR030389">
    <property type="entry name" value="G_FEOB_dom"/>
</dbReference>
<proteinExistence type="inferred from homology"/>
<dbReference type="Pfam" id="PF07670">
    <property type="entry name" value="Gate"/>
    <property type="match status" value="2"/>
</dbReference>
<dbReference type="Pfam" id="PF17910">
    <property type="entry name" value="FeoB_Cyto"/>
    <property type="match status" value="1"/>
</dbReference>
<evidence type="ECO:0000256" key="4">
    <source>
        <dbReference type="ARBA" id="ARBA00022475"/>
    </source>
</evidence>
<evidence type="ECO:0000259" key="16">
    <source>
        <dbReference type="PROSITE" id="PS51711"/>
    </source>
</evidence>
<evidence type="ECO:0000256" key="15">
    <source>
        <dbReference type="RuleBase" id="RU362098"/>
    </source>
</evidence>
<name>A0ABS6T8Z6_9ENTE</name>
<feature type="transmembrane region" description="Helical" evidence="15">
    <location>
        <begin position="571"/>
        <end position="591"/>
    </location>
</feature>
<evidence type="ECO:0000256" key="11">
    <source>
        <dbReference type="ARBA" id="ARBA00023134"/>
    </source>
</evidence>
<evidence type="ECO:0000256" key="6">
    <source>
        <dbReference type="ARBA" id="ARBA00022692"/>
    </source>
</evidence>
<evidence type="ECO:0000313" key="18">
    <source>
        <dbReference type="Proteomes" id="UP000774130"/>
    </source>
</evidence>
<feature type="domain" description="FeoB-type G" evidence="16">
    <location>
        <begin position="3"/>
        <end position="164"/>
    </location>
</feature>
<dbReference type="PANTHER" id="PTHR43185">
    <property type="entry name" value="FERROUS IRON TRANSPORT PROTEIN B"/>
    <property type="match status" value="1"/>
</dbReference>
<dbReference type="CDD" id="cd01879">
    <property type="entry name" value="FeoB"/>
    <property type="match status" value="1"/>
</dbReference>
<evidence type="ECO:0000256" key="13">
    <source>
        <dbReference type="ARBA" id="ARBA00031200"/>
    </source>
</evidence>
<dbReference type="PROSITE" id="PS51711">
    <property type="entry name" value="G_FEOB"/>
    <property type="match status" value="1"/>
</dbReference>
<dbReference type="Proteomes" id="UP000774130">
    <property type="component" value="Unassembled WGS sequence"/>
</dbReference>
<comment type="function">
    <text evidence="1 15">Probable transporter of a GTP-driven Fe(2+) uptake system.</text>
</comment>
<feature type="transmembrane region" description="Helical" evidence="15">
    <location>
        <begin position="282"/>
        <end position="300"/>
    </location>
</feature>
<keyword evidence="8 15" id="KW-1133">Transmembrane helix</keyword>
<dbReference type="InterPro" id="IPR003373">
    <property type="entry name" value="Fe2_transport_prot-B"/>
</dbReference>
<keyword evidence="6 15" id="KW-0812">Transmembrane</keyword>
<accession>A0ABS6T8Z6</accession>
<evidence type="ECO:0000256" key="7">
    <source>
        <dbReference type="ARBA" id="ARBA00022741"/>
    </source>
</evidence>
<dbReference type="InterPro" id="IPR041069">
    <property type="entry name" value="FeoB_Cyto"/>
</dbReference>
<keyword evidence="12 15" id="KW-0472">Membrane</keyword>
<feature type="transmembrane region" description="Helical" evidence="15">
    <location>
        <begin position="513"/>
        <end position="531"/>
    </location>
</feature>